<proteinExistence type="predicted"/>
<feature type="region of interest" description="Disordered" evidence="1">
    <location>
        <begin position="82"/>
        <end position="107"/>
    </location>
</feature>
<name>A0A9D4GUS6_DREPO</name>
<dbReference type="AlphaFoldDB" id="A0A9D4GUS6"/>
<organism evidence="2 3">
    <name type="scientific">Dreissena polymorpha</name>
    <name type="common">Zebra mussel</name>
    <name type="synonym">Mytilus polymorpha</name>
    <dbReference type="NCBI Taxonomy" id="45954"/>
    <lineage>
        <taxon>Eukaryota</taxon>
        <taxon>Metazoa</taxon>
        <taxon>Spiralia</taxon>
        <taxon>Lophotrochozoa</taxon>
        <taxon>Mollusca</taxon>
        <taxon>Bivalvia</taxon>
        <taxon>Autobranchia</taxon>
        <taxon>Heteroconchia</taxon>
        <taxon>Euheterodonta</taxon>
        <taxon>Imparidentia</taxon>
        <taxon>Neoheterodontei</taxon>
        <taxon>Myida</taxon>
        <taxon>Dreissenoidea</taxon>
        <taxon>Dreissenidae</taxon>
        <taxon>Dreissena</taxon>
    </lineage>
</organism>
<gene>
    <name evidence="2" type="ORF">DPMN_125914</name>
</gene>
<dbReference type="Proteomes" id="UP000828390">
    <property type="component" value="Unassembled WGS sequence"/>
</dbReference>
<comment type="caution">
    <text evidence="2">The sequence shown here is derived from an EMBL/GenBank/DDBJ whole genome shotgun (WGS) entry which is preliminary data.</text>
</comment>
<evidence type="ECO:0000313" key="2">
    <source>
        <dbReference type="EMBL" id="KAH3824086.1"/>
    </source>
</evidence>
<accession>A0A9D4GUS6</accession>
<dbReference type="EMBL" id="JAIWYP010000005">
    <property type="protein sequence ID" value="KAH3824086.1"/>
    <property type="molecule type" value="Genomic_DNA"/>
</dbReference>
<reference evidence="2" key="1">
    <citation type="journal article" date="2019" name="bioRxiv">
        <title>The Genome of the Zebra Mussel, Dreissena polymorpha: A Resource for Invasive Species Research.</title>
        <authorList>
            <person name="McCartney M.A."/>
            <person name="Auch B."/>
            <person name="Kono T."/>
            <person name="Mallez S."/>
            <person name="Zhang Y."/>
            <person name="Obille A."/>
            <person name="Becker A."/>
            <person name="Abrahante J.E."/>
            <person name="Garbe J."/>
            <person name="Badalamenti J.P."/>
            <person name="Herman A."/>
            <person name="Mangelson H."/>
            <person name="Liachko I."/>
            <person name="Sullivan S."/>
            <person name="Sone E.D."/>
            <person name="Koren S."/>
            <person name="Silverstein K.A.T."/>
            <person name="Beckman K.B."/>
            <person name="Gohl D.M."/>
        </authorList>
    </citation>
    <scope>NUCLEOTIDE SEQUENCE</scope>
    <source>
        <strain evidence="2">Duluth1</strain>
        <tissue evidence="2">Whole animal</tissue>
    </source>
</reference>
<keyword evidence="3" id="KW-1185">Reference proteome</keyword>
<sequence>MFPPGQLAHGTYPIHYHAMAQGAQHMPYQVVSQVPVSQGGQGHFTNQVNQPQYITSTPVVPAPQVDRSGATPRLVTQSAVNATRGVNDNVATPYGQRALPPGQQKSRLQSLPKALVYDGRGSW</sequence>
<protein>
    <submittedName>
        <fullName evidence="2">Uncharacterized protein</fullName>
    </submittedName>
</protein>
<evidence type="ECO:0000313" key="3">
    <source>
        <dbReference type="Proteomes" id="UP000828390"/>
    </source>
</evidence>
<evidence type="ECO:0000256" key="1">
    <source>
        <dbReference type="SAM" id="MobiDB-lite"/>
    </source>
</evidence>
<reference evidence="2" key="2">
    <citation type="submission" date="2020-11" db="EMBL/GenBank/DDBJ databases">
        <authorList>
            <person name="McCartney M.A."/>
            <person name="Auch B."/>
            <person name="Kono T."/>
            <person name="Mallez S."/>
            <person name="Becker A."/>
            <person name="Gohl D.M."/>
            <person name="Silverstein K.A.T."/>
            <person name="Koren S."/>
            <person name="Bechman K.B."/>
            <person name="Herman A."/>
            <person name="Abrahante J.E."/>
            <person name="Garbe J."/>
        </authorList>
    </citation>
    <scope>NUCLEOTIDE SEQUENCE</scope>
    <source>
        <strain evidence="2">Duluth1</strain>
        <tissue evidence="2">Whole animal</tissue>
    </source>
</reference>